<dbReference type="Proteomes" id="UP000276133">
    <property type="component" value="Unassembled WGS sequence"/>
</dbReference>
<keyword evidence="1" id="KW-1133">Transmembrane helix</keyword>
<organism evidence="2 3">
    <name type="scientific">Brachionus plicatilis</name>
    <name type="common">Marine rotifer</name>
    <name type="synonym">Brachionus muelleri</name>
    <dbReference type="NCBI Taxonomy" id="10195"/>
    <lineage>
        <taxon>Eukaryota</taxon>
        <taxon>Metazoa</taxon>
        <taxon>Spiralia</taxon>
        <taxon>Gnathifera</taxon>
        <taxon>Rotifera</taxon>
        <taxon>Eurotatoria</taxon>
        <taxon>Monogononta</taxon>
        <taxon>Pseudotrocha</taxon>
        <taxon>Ploima</taxon>
        <taxon>Brachionidae</taxon>
        <taxon>Brachionus</taxon>
    </lineage>
</organism>
<keyword evidence="1" id="KW-0812">Transmembrane</keyword>
<comment type="caution">
    <text evidence="2">The sequence shown here is derived from an EMBL/GenBank/DDBJ whole genome shotgun (WGS) entry which is preliminary data.</text>
</comment>
<protein>
    <submittedName>
        <fullName evidence="2">Uncharacterized protein</fullName>
    </submittedName>
</protein>
<proteinExistence type="predicted"/>
<keyword evidence="3" id="KW-1185">Reference proteome</keyword>
<evidence type="ECO:0000256" key="1">
    <source>
        <dbReference type="SAM" id="Phobius"/>
    </source>
</evidence>
<reference evidence="2 3" key="1">
    <citation type="journal article" date="2018" name="Sci. Rep.">
        <title>Genomic signatures of local adaptation to the degree of environmental predictability in rotifers.</title>
        <authorList>
            <person name="Franch-Gras L."/>
            <person name="Hahn C."/>
            <person name="Garcia-Roger E.M."/>
            <person name="Carmona M.J."/>
            <person name="Serra M."/>
            <person name="Gomez A."/>
        </authorList>
    </citation>
    <scope>NUCLEOTIDE SEQUENCE [LARGE SCALE GENOMIC DNA]</scope>
    <source>
        <strain evidence="2">HYR1</strain>
    </source>
</reference>
<name>A0A3M7RKD0_BRAPC</name>
<gene>
    <name evidence="2" type="ORF">BpHYR1_048051</name>
</gene>
<keyword evidence="1" id="KW-0472">Membrane</keyword>
<dbReference type="AlphaFoldDB" id="A0A3M7RKD0"/>
<evidence type="ECO:0000313" key="3">
    <source>
        <dbReference type="Proteomes" id="UP000276133"/>
    </source>
</evidence>
<sequence>MQQDPGYSASPQPEIRFWRMQHNIAPAPMMCSSLWLCIIEPGNTHRFYLFNTFSIIIFKKIHSTGPDEACIEEEKENDEILLKYKWSDKNLVEINPKCFCPDCTHCSCCQFLDSAVCIYLFSKKKIYVLFLVKLQLTYVFYVILYRIHVISRKIHKFQNSKIFPCIDEDRYKLTLEICEFDQFEFFTVLIECSTS</sequence>
<dbReference type="EMBL" id="REGN01003204">
    <property type="protein sequence ID" value="RNA23860.1"/>
    <property type="molecule type" value="Genomic_DNA"/>
</dbReference>
<accession>A0A3M7RKD0</accession>
<feature type="transmembrane region" description="Helical" evidence="1">
    <location>
        <begin position="126"/>
        <end position="147"/>
    </location>
</feature>
<evidence type="ECO:0000313" key="2">
    <source>
        <dbReference type="EMBL" id="RNA23860.1"/>
    </source>
</evidence>